<evidence type="ECO:0000313" key="9">
    <source>
        <dbReference type="EMBL" id="KAJ4394601.1"/>
    </source>
</evidence>
<evidence type="ECO:0000256" key="1">
    <source>
        <dbReference type="ARBA" id="ARBA00004141"/>
    </source>
</evidence>
<feature type="transmembrane region" description="Helical" evidence="7">
    <location>
        <begin position="556"/>
        <end position="577"/>
    </location>
</feature>
<feature type="transmembrane region" description="Helical" evidence="7">
    <location>
        <begin position="176"/>
        <end position="197"/>
    </location>
</feature>
<evidence type="ECO:0000256" key="7">
    <source>
        <dbReference type="SAM" id="Phobius"/>
    </source>
</evidence>
<dbReference type="PANTHER" id="PTHR22950">
    <property type="entry name" value="AMINO ACID TRANSPORTER"/>
    <property type="match status" value="1"/>
</dbReference>
<name>A0A9W9CZH9_9PEZI</name>
<feature type="compositionally biased region" description="Basic and acidic residues" evidence="6">
    <location>
        <begin position="99"/>
        <end position="116"/>
    </location>
</feature>
<feature type="region of interest" description="Disordered" evidence="6">
    <location>
        <begin position="99"/>
        <end position="129"/>
    </location>
</feature>
<feature type="transmembrane region" description="Helical" evidence="7">
    <location>
        <begin position="146"/>
        <end position="164"/>
    </location>
</feature>
<dbReference type="InterPro" id="IPR013057">
    <property type="entry name" value="AA_transpt_TM"/>
</dbReference>
<feature type="domain" description="Amino acid transporter transmembrane" evidence="8">
    <location>
        <begin position="140"/>
        <end position="512"/>
    </location>
</feature>
<feature type="transmembrane region" description="Helical" evidence="7">
    <location>
        <begin position="490"/>
        <end position="512"/>
    </location>
</feature>
<evidence type="ECO:0000256" key="5">
    <source>
        <dbReference type="ARBA" id="ARBA00023136"/>
    </source>
</evidence>
<feature type="transmembrane region" description="Helical" evidence="7">
    <location>
        <begin position="346"/>
        <end position="365"/>
    </location>
</feature>
<feature type="transmembrane region" description="Helical" evidence="7">
    <location>
        <begin position="218"/>
        <end position="241"/>
    </location>
</feature>
<evidence type="ECO:0000256" key="2">
    <source>
        <dbReference type="ARBA" id="ARBA00008066"/>
    </source>
</evidence>
<comment type="similarity">
    <text evidence="2">Belongs to the amino acid/polyamine transporter 2 family.</text>
</comment>
<evidence type="ECO:0000256" key="4">
    <source>
        <dbReference type="ARBA" id="ARBA00022989"/>
    </source>
</evidence>
<dbReference type="PANTHER" id="PTHR22950:SF461">
    <property type="entry name" value="AMINO ACID TRANSPORTER TRANSMEMBRANE DOMAIN-CONTAINING PROTEIN"/>
    <property type="match status" value="1"/>
</dbReference>
<gene>
    <name evidence="9" type="ORF">N0V93_003820</name>
</gene>
<feature type="transmembrane region" description="Helical" evidence="7">
    <location>
        <begin position="419"/>
        <end position="438"/>
    </location>
</feature>
<keyword evidence="10" id="KW-1185">Reference proteome</keyword>
<keyword evidence="3 7" id="KW-0812">Transmembrane</keyword>
<proteinExistence type="inferred from homology"/>
<sequence>MAVGTLVEPIADPRLPSYADAGTNEKTDTVGEITERTWGLRARIDPTVTFEEYQYWAELQRAEEHDDNQKYVLERGPMTLKKVIKNRFSKGVHQERAEKLARENAARTEVAGDEKQIGSPSSGSVGEDPDWKQAARAMRTASWGTIFYVITTDILGWASCPYVFANVGFGLGVSMYVLFGLAAALSGWMIWKVYLGLDSLRYPMLSFGDTYFRIYGPFWRHFINVFQAIQQFLTVAVLILANSMIIAQWDPTMCFMATMIICMVIGIVLGSIRSLQRLGWLCNASVWMNVVSFLIVMVAAANYGVDYSVITNNTLIKTIGPVRTFAGPPPDAYQQSAYGTAATMNGINSMVYSYGGALLFVAFLAEMRHPWDFWKGMLAAQSFIMVVYIFFGAFVYGYWGQYSGSNITQVTAMKGLQTAGNVFALLTAFIACFLYFNIGMKTVYIEVFQEILHFPEITSKKGKWMWYSLGPIYWALAFIVAAAIPNLNVISSLVGSLGILNFTYTFPAFMYLGYRIKADAVLPGEGFDPVSRVTTRHDEGWKRWVRGFKVNWHMNILSLLYGCGGLACCGMGAWAAIESCIAVFGPGGTVATSFGCATPV</sequence>
<comment type="subcellular location">
    <subcellularLocation>
        <location evidence="1">Membrane</location>
        <topology evidence="1">Multi-pass membrane protein</topology>
    </subcellularLocation>
</comment>
<evidence type="ECO:0000259" key="8">
    <source>
        <dbReference type="Pfam" id="PF01490"/>
    </source>
</evidence>
<accession>A0A9W9CZH9</accession>
<feature type="transmembrane region" description="Helical" evidence="7">
    <location>
        <begin position="253"/>
        <end position="272"/>
    </location>
</feature>
<dbReference type="GO" id="GO:0015179">
    <property type="term" value="F:L-amino acid transmembrane transporter activity"/>
    <property type="evidence" value="ECO:0007669"/>
    <property type="project" value="TreeGrafter"/>
</dbReference>
<feature type="transmembrane region" description="Helical" evidence="7">
    <location>
        <begin position="377"/>
        <end position="399"/>
    </location>
</feature>
<reference evidence="9" key="1">
    <citation type="submission" date="2022-10" db="EMBL/GenBank/DDBJ databases">
        <title>Tapping the CABI collections for fungal endophytes: first genome assemblies for Collariella, Neodidymelliopsis, Ascochyta clinopodiicola, Didymella pomorum, Didymosphaeria variabile, Neocosmospora piperis and Neocucurbitaria cava.</title>
        <authorList>
            <person name="Hill R."/>
        </authorList>
    </citation>
    <scope>NUCLEOTIDE SEQUENCE</scope>
    <source>
        <strain evidence="9">IMI 355082</strain>
    </source>
</reference>
<evidence type="ECO:0000313" key="10">
    <source>
        <dbReference type="Proteomes" id="UP001140453"/>
    </source>
</evidence>
<dbReference type="Proteomes" id="UP001140453">
    <property type="component" value="Unassembled WGS sequence"/>
</dbReference>
<protein>
    <recommendedName>
        <fullName evidence="8">Amino acid transporter transmembrane domain-containing protein</fullName>
    </recommendedName>
</protein>
<evidence type="ECO:0000256" key="3">
    <source>
        <dbReference type="ARBA" id="ARBA00022692"/>
    </source>
</evidence>
<organism evidence="9 10">
    <name type="scientific">Gnomoniopsis smithogilvyi</name>
    <dbReference type="NCBI Taxonomy" id="1191159"/>
    <lineage>
        <taxon>Eukaryota</taxon>
        <taxon>Fungi</taxon>
        <taxon>Dikarya</taxon>
        <taxon>Ascomycota</taxon>
        <taxon>Pezizomycotina</taxon>
        <taxon>Sordariomycetes</taxon>
        <taxon>Sordariomycetidae</taxon>
        <taxon>Diaporthales</taxon>
        <taxon>Gnomoniaceae</taxon>
        <taxon>Gnomoniopsis</taxon>
    </lineage>
</organism>
<feature type="transmembrane region" description="Helical" evidence="7">
    <location>
        <begin position="464"/>
        <end position="484"/>
    </location>
</feature>
<comment type="caution">
    <text evidence="9">The sequence shown here is derived from an EMBL/GenBank/DDBJ whole genome shotgun (WGS) entry which is preliminary data.</text>
</comment>
<feature type="transmembrane region" description="Helical" evidence="7">
    <location>
        <begin position="284"/>
        <end position="305"/>
    </location>
</feature>
<dbReference type="Pfam" id="PF01490">
    <property type="entry name" value="Aa_trans"/>
    <property type="match status" value="1"/>
</dbReference>
<dbReference type="AlphaFoldDB" id="A0A9W9CZH9"/>
<dbReference type="EMBL" id="JAPEVB010000002">
    <property type="protein sequence ID" value="KAJ4394601.1"/>
    <property type="molecule type" value="Genomic_DNA"/>
</dbReference>
<evidence type="ECO:0000256" key="6">
    <source>
        <dbReference type="SAM" id="MobiDB-lite"/>
    </source>
</evidence>
<keyword evidence="5 7" id="KW-0472">Membrane</keyword>
<keyword evidence="4 7" id="KW-1133">Transmembrane helix</keyword>
<dbReference type="OrthoDB" id="40134at2759"/>
<dbReference type="GO" id="GO:0016020">
    <property type="term" value="C:membrane"/>
    <property type="evidence" value="ECO:0007669"/>
    <property type="project" value="UniProtKB-SubCell"/>
</dbReference>